<reference evidence="1 2" key="1">
    <citation type="journal article" date="2019" name="Commun. Biol.">
        <title>The bagworm genome reveals a unique fibroin gene that provides high tensile strength.</title>
        <authorList>
            <person name="Kono N."/>
            <person name="Nakamura H."/>
            <person name="Ohtoshi R."/>
            <person name="Tomita M."/>
            <person name="Numata K."/>
            <person name="Arakawa K."/>
        </authorList>
    </citation>
    <scope>NUCLEOTIDE SEQUENCE [LARGE SCALE GENOMIC DNA]</scope>
</reference>
<dbReference type="Proteomes" id="UP000299102">
    <property type="component" value="Unassembled WGS sequence"/>
</dbReference>
<gene>
    <name evidence="1" type="ORF">EVAR_29577_1</name>
</gene>
<evidence type="ECO:0000313" key="2">
    <source>
        <dbReference type="Proteomes" id="UP000299102"/>
    </source>
</evidence>
<accession>A0A4C1VUB4</accession>
<protein>
    <submittedName>
        <fullName evidence="1">Uncharacterized protein</fullName>
    </submittedName>
</protein>
<name>A0A4C1VUB4_EUMVA</name>
<keyword evidence="2" id="KW-1185">Reference proteome</keyword>
<dbReference type="AlphaFoldDB" id="A0A4C1VUB4"/>
<comment type="caution">
    <text evidence="1">The sequence shown here is derived from an EMBL/GenBank/DDBJ whole genome shotgun (WGS) entry which is preliminary data.</text>
</comment>
<sequence length="95" mass="10800">MNFIPSPFASSNHPVDHNPDPLLFSIPVPESAPTRTKFQLNRAELNSASRRPSRRRWVYLATRAVASNIRRYGVRRHVQPISGHGLRSRCSVINI</sequence>
<organism evidence="1 2">
    <name type="scientific">Eumeta variegata</name>
    <name type="common">Bagworm moth</name>
    <name type="synonym">Eumeta japonica</name>
    <dbReference type="NCBI Taxonomy" id="151549"/>
    <lineage>
        <taxon>Eukaryota</taxon>
        <taxon>Metazoa</taxon>
        <taxon>Ecdysozoa</taxon>
        <taxon>Arthropoda</taxon>
        <taxon>Hexapoda</taxon>
        <taxon>Insecta</taxon>
        <taxon>Pterygota</taxon>
        <taxon>Neoptera</taxon>
        <taxon>Endopterygota</taxon>
        <taxon>Lepidoptera</taxon>
        <taxon>Glossata</taxon>
        <taxon>Ditrysia</taxon>
        <taxon>Tineoidea</taxon>
        <taxon>Psychidae</taxon>
        <taxon>Oiketicinae</taxon>
        <taxon>Eumeta</taxon>
    </lineage>
</organism>
<evidence type="ECO:0000313" key="1">
    <source>
        <dbReference type="EMBL" id="GBP42321.1"/>
    </source>
</evidence>
<proteinExistence type="predicted"/>
<dbReference type="EMBL" id="BGZK01000416">
    <property type="protein sequence ID" value="GBP42321.1"/>
    <property type="molecule type" value="Genomic_DNA"/>
</dbReference>